<evidence type="ECO:0000256" key="5">
    <source>
        <dbReference type="PIRSR" id="PIRSR601019-1"/>
    </source>
</evidence>
<feature type="region of interest" description="Disordered" evidence="7">
    <location>
        <begin position="1"/>
        <end position="35"/>
    </location>
</feature>
<reference evidence="8 9" key="1">
    <citation type="submission" date="2014-04" db="EMBL/GenBank/DDBJ databases">
        <authorList>
            <consortium name="DOE Joint Genome Institute"/>
            <person name="Kuo A."/>
            <person name="Girlanda M."/>
            <person name="Perotto S."/>
            <person name="Kohler A."/>
            <person name="Nagy L.G."/>
            <person name="Floudas D."/>
            <person name="Copeland A."/>
            <person name="Barry K.W."/>
            <person name="Cichocki N."/>
            <person name="Veneault-Fourrey C."/>
            <person name="LaButti K."/>
            <person name="Lindquist E.A."/>
            <person name="Lipzen A."/>
            <person name="Lundell T."/>
            <person name="Morin E."/>
            <person name="Murat C."/>
            <person name="Sun H."/>
            <person name="Tunlid A."/>
            <person name="Henrissat B."/>
            <person name="Grigoriev I.V."/>
            <person name="Hibbett D.S."/>
            <person name="Martin F."/>
            <person name="Nordberg H.P."/>
            <person name="Cantor M.N."/>
            <person name="Hua S.X."/>
        </authorList>
    </citation>
    <scope>NUCLEOTIDE SEQUENCE [LARGE SCALE GENOMIC DNA]</scope>
    <source>
        <strain evidence="8 9">MUT 4182</strain>
    </source>
</reference>
<dbReference type="SUPFAM" id="SSF47895">
    <property type="entry name" value="Transducin (alpha subunit), insertion domain"/>
    <property type="match status" value="1"/>
</dbReference>
<dbReference type="FunFam" id="3.40.50.300:FF:000692">
    <property type="entry name" value="Guanine nucleotide-binding protein subunit alpha"/>
    <property type="match status" value="1"/>
</dbReference>
<dbReference type="AlphaFoldDB" id="A0A0C3QHT7"/>
<evidence type="ECO:0000256" key="1">
    <source>
        <dbReference type="ARBA" id="ARBA00022723"/>
    </source>
</evidence>
<dbReference type="GO" id="GO:0007188">
    <property type="term" value="P:adenylate cyclase-modulating G protein-coupled receptor signaling pathway"/>
    <property type="evidence" value="ECO:0007669"/>
    <property type="project" value="TreeGrafter"/>
</dbReference>
<keyword evidence="2 5" id="KW-0547">Nucleotide-binding</keyword>
<dbReference type="Pfam" id="PF00503">
    <property type="entry name" value="G-alpha"/>
    <property type="match status" value="1"/>
</dbReference>
<protein>
    <recommendedName>
        <fullName evidence="10">G-alpha-domain-containing protein</fullName>
    </recommendedName>
</protein>
<dbReference type="GO" id="GO:0031683">
    <property type="term" value="F:G-protein beta/gamma-subunit complex binding"/>
    <property type="evidence" value="ECO:0007669"/>
    <property type="project" value="InterPro"/>
</dbReference>
<evidence type="ECO:0000256" key="4">
    <source>
        <dbReference type="ARBA" id="ARBA00023224"/>
    </source>
</evidence>
<dbReference type="OrthoDB" id="5817230at2759"/>
<evidence type="ECO:0000256" key="2">
    <source>
        <dbReference type="ARBA" id="ARBA00022741"/>
    </source>
</evidence>
<keyword evidence="1 6" id="KW-0479">Metal-binding</keyword>
<evidence type="ECO:0000256" key="3">
    <source>
        <dbReference type="ARBA" id="ARBA00023134"/>
    </source>
</evidence>
<dbReference type="SUPFAM" id="SSF52540">
    <property type="entry name" value="P-loop containing nucleoside triphosphate hydrolases"/>
    <property type="match status" value="1"/>
</dbReference>
<proteinExistence type="predicted"/>
<dbReference type="EMBL" id="KN823027">
    <property type="protein sequence ID" value="KIO26241.1"/>
    <property type="molecule type" value="Genomic_DNA"/>
</dbReference>
<keyword evidence="3 5" id="KW-0342">GTP-binding</keyword>
<dbReference type="InterPro" id="IPR001019">
    <property type="entry name" value="Gprotein_alpha_su"/>
</dbReference>
<feature type="binding site" evidence="5">
    <location>
        <begin position="379"/>
        <end position="382"/>
    </location>
    <ligand>
        <name>GTP</name>
        <dbReference type="ChEBI" id="CHEBI:37565"/>
    </ligand>
</feature>
<organism evidence="8 9">
    <name type="scientific">Tulasnella calospora MUT 4182</name>
    <dbReference type="NCBI Taxonomy" id="1051891"/>
    <lineage>
        <taxon>Eukaryota</taxon>
        <taxon>Fungi</taxon>
        <taxon>Dikarya</taxon>
        <taxon>Basidiomycota</taxon>
        <taxon>Agaricomycotina</taxon>
        <taxon>Agaricomycetes</taxon>
        <taxon>Cantharellales</taxon>
        <taxon>Tulasnellaceae</taxon>
        <taxon>Tulasnella</taxon>
    </lineage>
</organism>
<evidence type="ECO:0008006" key="10">
    <source>
        <dbReference type="Google" id="ProtNLM"/>
    </source>
</evidence>
<evidence type="ECO:0000313" key="8">
    <source>
        <dbReference type="EMBL" id="KIO26241.1"/>
    </source>
</evidence>
<dbReference type="GO" id="GO:0046872">
    <property type="term" value="F:metal ion binding"/>
    <property type="evidence" value="ECO:0007669"/>
    <property type="project" value="UniProtKB-KW"/>
</dbReference>
<keyword evidence="4" id="KW-0807">Transducer</keyword>
<reference evidence="9" key="2">
    <citation type="submission" date="2015-01" db="EMBL/GenBank/DDBJ databases">
        <title>Evolutionary Origins and Diversification of the Mycorrhizal Mutualists.</title>
        <authorList>
            <consortium name="DOE Joint Genome Institute"/>
            <consortium name="Mycorrhizal Genomics Consortium"/>
            <person name="Kohler A."/>
            <person name="Kuo A."/>
            <person name="Nagy L.G."/>
            <person name="Floudas D."/>
            <person name="Copeland A."/>
            <person name="Barry K.W."/>
            <person name="Cichocki N."/>
            <person name="Veneault-Fourrey C."/>
            <person name="LaButti K."/>
            <person name="Lindquist E.A."/>
            <person name="Lipzen A."/>
            <person name="Lundell T."/>
            <person name="Morin E."/>
            <person name="Murat C."/>
            <person name="Riley R."/>
            <person name="Ohm R."/>
            <person name="Sun H."/>
            <person name="Tunlid A."/>
            <person name="Henrissat B."/>
            <person name="Grigoriev I.V."/>
            <person name="Hibbett D.S."/>
            <person name="Martin F."/>
        </authorList>
    </citation>
    <scope>NUCLEOTIDE SEQUENCE [LARGE SCALE GENOMIC DNA]</scope>
    <source>
        <strain evidence="9">MUT 4182</strain>
    </source>
</reference>
<feature type="binding site" evidence="5">
    <location>
        <begin position="280"/>
        <end position="286"/>
    </location>
    <ligand>
        <name>GTP</name>
        <dbReference type="ChEBI" id="CHEBI:37565"/>
    </ligand>
</feature>
<dbReference type="PANTHER" id="PTHR10218">
    <property type="entry name" value="GTP-BINDING PROTEIN ALPHA SUBUNIT"/>
    <property type="match status" value="1"/>
</dbReference>
<evidence type="ECO:0000256" key="7">
    <source>
        <dbReference type="SAM" id="MobiDB-lite"/>
    </source>
</evidence>
<keyword evidence="6" id="KW-0460">Magnesium</keyword>
<keyword evidence="9" id="KW-1185">Reference proteome</keyword>
<dbReference type="InterPro" id="IPR027417">
    <property type="entry name" value="P-loop_NTPase"/>
</dbReference>
<dbReference type="SMART" id="SM00275">
    <property type="entry name" value="G_alpha"/>
    <property type="match status" value="1"/>
</dbReference>
<accession>A0A0C3QHT7</accession>
<evidence type="ECO:0000256" key="6">
    <source>
        <dbReference type="PIRSR" id="PIRSR601019-2"/>
    </source>
</evidence>
<dbReference type="InterPro" id="IPR011025">
    <property type="entry name" value="GproteinA_insert"/>
</dbReference>
<dbReference type="HOGENOM" id="CLU_014184_1_1_1"/>
<sequence length="517" mass="58754">MSRVSLSFDDPFERFLRPPPGETPEEKAARLEQEEEAKRINAEIEEALKAERAASKRRRAQEVSILLLGESGKTTTLKQLLLNFSDTVFAEERASWRAVVFLNVITSFKTILQALAKELESTSDSPRSPADDFVIQLDGGTTARFAEMKMRLSPVLHIESALVRKLNGGTDWPNTKNGNASLQQPTEVSVRGQGWKKAFQSHRHQSAKANAGDGIDWDDREDPGVILNACRNEMMALWNNQRVRDVLKRQKILLEDSGFFLDQLDRITGRRYVPTDDDILRTRLKTVGASEHTFTMTSGPEKGMTWKIYDVGGSRTQRPSWAPFFDDVDAILCLAPISAFDQVLTEDKRINRLEDSINLWIELCSNKILAKVPLILFLNKCDLLKTKLDSGVSVKKYVPSYGDRKNDFPTASQYFQSKFEYIKKQHSPSDREVYIHLTSMTVRFRSSPFTSLSLWRKGEMALILLHICLLLVLDLHCRIWAMLCNPQSRQSMVSILSSGQYLAEHRRPGRSADLPFL</sequence>
<dbReference type="STRING" id="1051891.A0A0C3QHT7"/>
<dbReference type="Proteomes" id="UP000054248">
    <property type="component" value="Unassembled WGS sequence"/>
</dbReference>
<evidence type="ECO:0000313" key="9">
    <source>
        <dbReference type="Proteomes" id="UP000054248"/>
    </source>
</evidence>
<feature type="binding site" evidence="6">
    <location>
        <position position="286"/>
    </location>
    <ligand>
        <name>Mg(2+)</name>
        <dbReference type="ChEBI" id="CHEBI:18420"/>
    </ligand>
</feature>
<name>A0A0C3QHT7_9AGAM</name>
<dbReference type="GO" id="GO:0005525">
    <property type="term" value="F:GTP binding"/>
    <property type="evidence" value="ECO:0007669"/>
    <property type="project" value="UniProtKB-KW"/>
</dbReference>
<dbReference type="GO" id="GO:0005737">
    <property type="term" value="C:cytoplasm"/>
    <property type="evidence" value="ECO:0007669"/>
    <property type="project" value="TreeGrafter"/>
</dbReference>
<dbReference type="Gene3D" id="3.40.50.300">
    <property type="entry name" value="P-loop containing nucleotide triphosphate hydrolases"/>
    <property type="match status" value="2"/>
</dbReference>
<dbReference type="PRINTS" id="PR00318">
    <property type="entry name" value="GPROTEINA"/>
</dbReference>
<dbReference type="GO" id="GO:0003924">
    <property type="term" value="F:GTPase activity"/>
    <property type="evidence" value="ECO:0007669"/>
    <property type="project" value="InterPro"/>
</dbReference>
<dbReference type="GO" id="GO:0001664">
    <property type="term" value="F:G protein-coupled receptor binding"/>
    <property type="evidence" value="ECO:0007669"/>
    <property type="project" value="TreeGrafter"/>
</dbReference>
<feature type="compositionally biased region" description="Basic and acidic residues" evidence="7">
    <location>
        <begin position="24"/>
        <end position="35"/>
    </location>
</feature>
<dbReference type="PROSITE" id="PS51882">
    <property type="entry name" value="G_ALPHA"/>
    <property type="match status" value="1"/>
</dbReference>
<dbReference type="GO" id="GO:0005834">
    <property type="term" value="C:heterotrimeric G-protein complex"/>
    <property type="evidence" value="ECO:0007669"/>
    <property type="project" value="TreeGrafter"/>
</dbReference>
<gene>
    <name evidence="8" type="ORF">M407DRAFT_235454</name>
</gene>
<dbReference type="PANTHER" id="PTHR10218:SF360">
    <property type="entry name" value="GUANINE NUCLEOTIDE-BINDING PROTEIN SUBUNIT ALPHA HOMOLOG"/>
    <property type="match status" value="1"/>
</dbReference>